<dbReference type="EMBL" id="NTME01000021">
    <property type="protein sequence ID" value="PBJ93939.1"/>
    <property type="molecule type" value="Genomic_DNA"/>
</dbReference>
<protein>
    <submittedName>
        <fullName evidence="1">Uncharacterized protein</fullName>
    </submittedName>
</protein>
<gene>
    <name evidence="1" type="ORF">CMV24_19145</name>
</gene>
<name>A0A2A3M1L6_PSEDL</name>
<accession>A0A2A3M1L6</accession>
<evidence type="ECO:0000313" key="1">
    <source>
        <dbReference type="EMBL" id="PBJ93939.1"/>
    </source>
</evidence>
<evidence type="ECO:0000313" key="2">
    <source>
        <dbReference type="Proteomes" id="UP000218102"/>
    </source>
</evidence>
<proteinExistence type="predicted"/>
<reference evidence="1 2" key="1">
    <citation type="submission" date="2017-09" db="EMBL/GenBank/DDBJ databases">
        <authorList>
            <person name="Ehlers B."/>
            <person name="Leendertz F.H."/>
        </authorList>
    </citation>
    <scope>NUCLEOTIDE SEQUENCE [LARGE SCALE GENOMIC DNA]</scope>
    <source>
        <strain evidence="1 2">DJ-1</strain>
    </source>
</reference>
<sequence length="155" mass="17800">MNNNVFHSATIRGQLFEASMIYEGPWISLITPRSAVHDGVHLGVCNIVQFDPTSYRCHGFGWYIVKYRSEARVFLRGFTIDDARALSDEFGIKLLDHGGWDSRTLFYRSKAWEGLRAWVRSHPRIAKRYAAGTNPYLSDWYLRATSEEMVPLPLG</sequence>
<dbReference type="Proteomes" id="UP000218102">
    <property type="component" value="Unassembled WGS sequence"/>
</dbReference>
<organism evidence="1 2">
    <name type="scientific">Pseudomonas plecoglossicida</name>
    <dbReference type="NCBI Taxonomy" id="70775"/>
    <lineage>
        <taxon>Bacteria</taxon>
        <taxon>Pseudomonadati</taxon>
        <taxon>Pseudomonadota</taxon>
        <taxon>Gammaproteobacteria</taxon>
        <taxon>Pseudomonadales</taxon>
        <taxon>Pseudomonadaceae</taxon>
        <taxon>Pseudomonas</taxon>
    </lineage>
</organism>
<comment type="caution">
    <text evidence="1">The sequence shown here is derived from an EMBL/GenBank/DDBJ whole genome shotgun (WGS) entry which is preliminary data.</text>
</comment>
<dbReference type="AlphaFoldDB" id="A0A2A3M1L6"/>